<dbReference type="UniPathway" id="UPA00035">
    <property type="reaction ID" value="UER00043"/>
</dbReference>
<dbReference type="GO" id="GO:0000162">
    <property type="term" value="P:L-tryptophan biosynthetic process"/>
    <property type="evidence" value="ECO:0007669"/>
    <property type="project" value="UniProtKB-UniPathway"/>
</dbReference>
<organism evidence="1">
    <name type="scientific">marine metagenome</name>
    <dbReference type="NCBI Taxonomy" id="408172"/>
    <lineage>
        <taxon>unclassified sequences</taxon>
        <taxon>metagenomes</taxon>
        <taxon>ecological metagenomes</taxon>
    </lineage>
</organism>
<accession>A0A382IC43</accession>
<dbReference type="EMBL" id="UINC01066499">
    <property type="protein sequence ID" value="SVB97274.1"/>
    <property type="molecule type" value="Genomic_DNA"/>
</dbReference>
<gene>
    <name evidence="1" type="ORF">METZ01_LOCUS250128</name>
</gene>
<dbReference type="SUPFAM" id="SSF51366">
    <property type="entry name" value="Ribulose-phoshate binding barrel"/>
    <property type="match status" value="1"/>
</dbReference>
<name>A0A382IC43_9ZZZZ</name>
<feature type="non-terminal residue" evidence="1">
    <location>
        <position position="50"/>
    </location>
</feature>
<dbReference type="InterPro" id="IPR011060">
    <property type="entry name" value="RibuloseP-bd_barrel"/>
</dbReference>
<reference evidence="1" key="1">
    <citation type="submission" date="2018-05" db="EMBL/GenBank/DDBJ databases">
        <authorList>
            <person name="Lanie J.A."/>
            <person name="Ng W.-L."/>
            <person name="Kazmierczak K.M."/>
            <person name="Andrzejewski T.M."/>
            <person name="Davidsen T.M."/>
            <person name="Wayne K.J."/>
            <person name="Tettelin H."/>
            <person name="Glass J.I."/>
            <person name="Rusch D."/>
            <person name="Podicherti R."/>
            <person name="Tsui H.-C.T."/>
            <person name="Winkler M.E."/>
        </authorList>
    </citation>
    <scope>NUCLEOTIDE SEQUENCE</scope>
</reference>
<dbReference type="InterPro" id="IPR013785">
    <property type="entry name" value="Aldolase_TIM"/>
</dbReference>
<protein>
    <submittedName>
        <fullName evidence="1">Uncharacterized protein</fullName>
    </submittedName>
</protein>
<evidence type="ECO:0000313" key="1">
    <source>
        <dbReference type="EMBL" id="SVB97274.1"/>
    </source>
</evidence>
<dbReference type="Gene3D" id="3.20.20.70">
    <property type="entry name" value="Aldolase class I"/>
    <property type="match status" value="1"/>
</dbReference>
<dbReference type="AlphaFoldDB" id="A0A382IC43"/>
<proteinExistence type="predicted"/>
<feature type="non-terminal residue" evidence="1">
    <location>
        <position position="1"/>
    </location>
</feature>
<sequence length="50" mass="5503">VLEKIVADKREEVAARKEALPLESFKANLVPSEKSLFAALSEPNAGFIFE</sequence>